<reference evidence="1" key="1">
    <citation type="journal article" date="2014" name="Front. Microbiol.">
        <title>High frequency of phylogenetically diverse reductive dehalogenase-homologous genes in deep subseafloor sedimentary metagenomes.</title>
        <authorList>
            <person name="Kawai M."/>
            <person name="Futagami T."/>
            <person name="Toyoda A."/>
            <person name="Takaki Y."/>
            <person name="Nishi S."/>
            <person name="Hori S."/>
            <person name="Arai W."/>
            <person name="Tsubouchi T."/>
            <person name="Morono Y."/>
            <person name="Uchiyama I."/>
            <person name="Ito T."/>
            <person name="Fujiyama A."/>
            <person name="Inagaki F."/>
            <person name="Takami H."/>
        </authorList>
    </citation>
    <scope>NUCLEOTIDE SEQUENCE</scope>
    <source>
        <strain evidence="1">Expedition CK06-06</strain>
    </source>
</reference>
<dbReference type="AlphaFoldDB" id="X1HS44"/>
<evidence type="ECO:0000313" key="1">
    <source>
        <dbReference type="EMBL" id="GAH48093.1"/>
    </source>
</evidence>
<protein>
    <submittedName>
        <fullName evidence="1">Uncharacterized protein</fullName>
    </submittedName>
</protein>
<dbReference type="Gene3D" id="2.40.128.180">
    <property type="match status" value="1"/>
</dbReference>
<name>X1HS44_9ZZZZ</name>
<gene>
    <name evidence="1" type="ORF">S03H2_33339</name>
</gene>
<dbReference type="EMBL" id="BARU01020285">
    <property type="protein sequence ID" value="GAH48093.1"/>
    <property type="molecule type" value="Genomic_DNA"/>
</dbReference>
<organism evidence="1">
    <name type="scientific">marine sediment metagenome</name>
    <dbReference type="NCBI Taxonomy" id="412755"/>
    <lineage>
        <taxon>unclassified sequences</taxon>
        <taxon>metagenomes</taxon>
        <taxon>ecological metagenomes</taxon>
    </lineage>
</organism>
<dbReference type="InterPro" id="IPR038513">
    <property type="entry name" value="FAIM1_dom_sf"/>
</dbReference>
<sequence>MPRKVWKPIIDGKQYTIEVRASGLTGSGELLVDGRIIDTWAASWTGGGTRHFEVAGKPAMLKSTAFSYDLIIDGQKVKR</sequence>
<proteinExistence type="predicted"/>
<accession>X1HS44</accession>
<comment type="caution">
    <text evidence="1">The sequence shown here is derived from an EMBL/GenBank/DDBJ whole genome shotgun (WGS) entry which is preliminary data.</text>
</comment>